<organism evidence="9 10">
    <name type="scientific">Aspergillus cavernicola</name>
    <dbReference type="NCBI Taxonomy" id="176166"/>
    <lineage>
        <taxon>Eukaryota</taxon>
        <taxon>Fungi</taxon>
        <taxon>Dikarya</taxon>
        <taxon>Ascomycota</taxon>
        <taxon>Pezizomycotina</taxon>
        <taxon>Eurotiomycetes</taxon>
        <taxon>Eurotiomycetidae</taxon>
        <taxon>Eurotiales</taxon>
        <taxon>Aspergillaceae</taxon>
        <taxon>Aspergillus</taxon>
        <taxon>Aspergillus subgen. Nidulantes</taxon>
    </lineage>
</organism>
<comment type="pathway">
    <text evidence="2">Glycan metabolism; L-arabinan degradation.</text>
</comment>
<protein>
    <recommendedName>
        <fullName evidence="4">non-reducing end alpha-L-arabinofuranosidase</fullName>
        <ecNumber evidence="4">3.2.1.55</ecNumber>
    </recommendedName>
</protein>
<sequence length="618" mass="69227">MKFEFARFLASWPGLGWFSSPCGLVSRQQHSAAPINLTVLRDGGNASSPFLYGIFFEEMDHSGDGGIHGQLLRNNGFQGTDPGLTGYKPLGDVEIKQDRAAPVSAAIPSSLAVSLHPRAMGYVGFANIGYDGVPVMQATYRCEFWMMGEYRGNLILRLTGSRSQHIYGEHHMTVRSRRGQFTRYEARFEARGAPDGENEWQLLFDARGVRGGVLNFGLVQLFPPTYHDRLNGLREDIASVVGELRPAFLRFPGGNNLEGLQIESRWKWNETIGPVVDRPGRHSNWDYPNTDALGLDEYLWWCEDMQMIPVLSIWDGKSYGKIVSGDDLHPFLTDIMNELEYLLGPATTHYGRLRAQNGRTTPWPLQYIEIGNEDDYTGGCDTYPDRLVQIHDTIRAQYPNLTLIANNMEEFCLPVAPLPGLMFDYHYYRTPDQLVAMFDYWDHQPRTDPVIIGEYGARNDSDPVGRNSDIVKMAAYAPLLQHFGFTMWSPTLIGFDSSPDSITPSTSYFVQRMFATNRGNTVHPVNSTAGFGPVYWGATSHDSIYQVKMANYGEESRVVNVRVPGTRAGRLEMLSGPRDVSNLPHNVNIMPAVRDINGSDEVYTVHMAAWAVAVLVVS</sequence>
<evidence type="ECO:0000256" key="7">
    <source>
        <dbReference type="ARBA" id="ARBA00023180"/>
    </source>
</evidence>
<dbReference type="GO" id="GO:0016787">
    <property type="term" value="F:hydrolase activity"/>
    <property type="evidence" value="ECO:0007669"/>
    <property type="project" value="UniProtKB-KW"/>
</dbReference>
<evidence type="ECO:0000256" key="6">
    <source>
        <dbReference type="ARBA" id="ARBA00022801"/>
    </source>
</evidence>
<feature type="domain" description="Alpha-L-arabinofuranosidase C-terminal" evidence="8">
    <location>
        <begin position="453"/>
        <end position="611"/>
    </location>
</feature>
<evidence type="ECO:0000313" key="10">
    <source>
        <dbReference type="Proteomes" id="UP001610335"/>
    </source>
</evidence>
<keyword evidence="6 9" id="KW-0378">Hydrolase</keyword>
<evidence type="ECO:0000256" key="5">
    <source>
        <dbReference type="ARBA" id="ARBA00022729"/>
    </source>
</evidence>
<dbReference type="EMBL" id="JBFXLS010000039">
    <property type="protein sequence ID" value="KAL2825044.1"/>
    <property type="molecule type" value="Genomic_DNA"/>
</dbReference>
<evidence type="ECO:0000256" key="2">
    <source>
        <dbReference type="ARBA" id="ARBA00004834"/>
    </source>
</evidence>
<dbReference type="InterPro" id="IPR055235">
    <property type="entry name" value="ASD1_cat"/>
</dbReference>
<name>A0ABR4ICN0_9EURO</name>
<evidence type="ECO:0000256" key="1">
    <source>
        <dbReference type="ARBA" id="ARBA00001462"/>
    </source>
</evidence>
<proteinExistence type="inferred from homology"/>
<dbReference type="Proteomes" id="UP001610335">
    <property type="component" value="Unassembled WGS sequence"/>
</dbReference>
<dbReference type="PANTHER" id="PTHR31776:SF0">
    <property type="entry name" value="ALPHA-L-ARABINOFURANOSIDASE 1"/>
    <property type="match status" value="1"/>
</dbReference>
<dbReference type="EC" id="3.2.1.55" evidence="4"/>
<dbReference type="Pfam" id="PF06964">
    <property type="entry name" value="Alpha-L-AF_C"/>
    <property type="match status" value="1"/>
</dbReference>
<evidence type="ECO:0000256" key="4">
    <source>
        <dbReference type="ARBA" id="ARBA00012670"/>
    </source>
</evidence>
<evidence type="ECO:0000256" key="3">
    <source>
        <dbReference type="ARBA" id="ARBA00007186"/>
    </source>
</evidence>
<dbReference type="SMART" id="SM00813">
    <property type="entry name" value="Alpha-L-AF_C"/>
    <property type="match status" value="1"/>
</dbReference>
<keyword evidence="10" id="KW-1185">Reference proteome</keyword>
<accession>A0ABR4ICN0</accession>
<dbReference type="SUPFAM" id="SSF51445">
    <property type="entry name" value="(Trans)glycosidases"/>
    <property type="match status" value="1"/>
</dbReference>
<keyword evidence="7" id="KW-0325">Glycoprotein</keyword>
<dbReference type="PANTHER" id="PTHR31776">
    <property type="entry name" value="ALPHA-L-ARABINOFURANOSIDASE 1"/>
    <property type="match status" value="1"/>
</dbReference>
<gene>
    <name evidence="9" type="ORF">BDW59DRAFT_180001</name>
</gene>
<reference evidence="9 10" key="1">
    <citation type="submission" date="2024-07" db="EMBL/GenBank/DDBJ databases">
        <title>Section-level genome sequencing and comparative genomics of Aspergillus sections Usti and Cavernicolus.</title>
        <authorList>
            <consortium name="Lawrence Berkeley National Laboratory"/>
            <person name="Nybo J.L."/>
            <person name="Vesth T.C."/>
            <person name="Theobald S."/>
            <person name="Frisvad J.C."/>
            <person name="Larsen T.O."/>
            <person name="Kjaerboelling I."/>
            <person name="Rothschild-Mancinelli K."/>
            <person name="Lyhne E.K."/>
            <person name="Kogle M.E."/>
            <person name="Barry K."/>
            <person name="Clum A."/>
            <person name="Na H."/>
            <person name="Ledsgaard L."/>
            <person name="Lin J."/>
            <person name="Lipzen A."/>
            <person name="Kuo A."/>
            <person name="Riley R."/>
            <person name="Mondo S."/>
            <person name="LaButti K."/>
            <person name="Haridas S."/>
            <person name="Pangalinan J."/>
            <person name="Salamov A.A."/>
            <person name="Simmons B.A."/>
            <person name="Magnuson J.K."/>
            <person name="Chen J."/>
            <person name="Drula E."/>
            <person name="Henrissat B."/>
            <person name="Wiebenga A."/>
            <person name="Lubbers R.J."/>
            <person name="Gomes A.C."/>
            <person name="Makela M.R."/>
            <person name="Stajich J."/>
            <person name="Grigoriev I.V."/>
            <person name="Mortensen U.H."/>
            <person name="De vries R.P."/>
            <person name="Baker S.E."/>
            <person name="Andersen M.R."/>
        </authorList>
    </citation>
    <scope>NUCLEOTIDE SEQUENCE [LARGE SCALE GENOMIC DNA]</scope>
    <source>
        <strain evidence="9 10">CBS 600.67</strain>
    </source>
</reference>
<comment type="similarity">
    <text evidence="3">Belongs to the glycosyl hydrolase 51 family.</text>
</comment>
<dbReference type="InterPro" id="IPR051563">
    <property type="entry name" value="Glycosyl_Hydrolase_51"/>
</dbReference>
<dbReference type="InterPro" id="IPR017853">
    <property type="entry name" value="GH"/>
</dbReference>
<evidence type="ECO:0000313" key="9">
    <source>
        <dbReference type="EMBL" id="KAL2825044.1"/>
    </source>
</evidence>
<evidence type="ECO:0000259" key="8">
    <source>
        <dbReference type="SMART" id="SM00813"/>
    </source>
</evidence>
<comment type="catalytic activity">
    <reaction evidence="1">
        <text>Hydrolysis of terminal non-reducing alpha-L-arabinofuranoside residues in alpha-L-arabinosides.</text>
        <dbReference type="EC" id="3.2.1.55"/>
    </reaction>
</comment>
<dbReference type="Gene3D" id="3.20.20.80">
    <property type="entry name" value="Glycosidases"/>
    <property type="match status" value="1"/>
</dbReference>
<keyword evidence="5" id="KW-0732">Signal</keyword>
<comment type="caution">
    <text evidence="9">The sequence shown here is derived from an EMBL/GenBank/DDBJ whole genome shotgun (WGS) entry which is preliminary data.</text>
</comment>
<dbReference type="InterPro" id="IPR010720">
    <property type="entry name" value="Alpha-L-AF_C"/>
</dbReference>
<dbReference type="Pfam" id="PF22848">
    <property type="entry name" value="ASD1_dom"/>
    <property type="match status" value="1"/>
</dbReference>